<evidence type="ECO:0000313" key="2">
    <source>
        <dbReference type="Proteomes" id="UP000521017"/>
    </source>
</evidence>
<name>A0A7X0MIM3_9SPHI</name>
<organism evidence="1 2">
    <name type="scientific">Pedobacter cryoconitis</name>
    <dbReference type="NCBI Taxonomy" id="188932"/>
    <lineage>
        <taxon>Bacteria</taxon>
        <taxon>Pseudomonadati</taxon>
        <taxon>Bacteroidota</taxon>
        <taxon>Sphingobacteriia</taxon>
        <taxon>Sphingobacteriales</taxon>
        <taxon>Sphingobacteriaceae</taxon>
        <taxon>Pedobacter</taxon>
    </lineage>
</organism>
<gene>
    <name evidence="1" type="ORF">HDF25_000832</name>
</gene>
<proteinExistence type="predicted"/>
<protein>
    <submittedName>
        <fullName evidence="1">Uncharacterized protein</fullName>
    </submittedName>
</protein>
<reference evidence="1 2" key="1">
    <citation type="submission" date="2020-08" db="EMBL/GenBank/DDBJ databases">
        <title>Genomic Encyclopedia of Type Strains, Phase IV (KMG-V): Genome sequencing to study the core and pangenomes of soil and plant-associated prokaryotes.</title>
        <authorList>
            <person name="Whitman W."/>
        </authorList>
    </citation>
    <scope>NUCLEOTIDE SEQUENCE [LARGE SCALE GENOMIC DNA]</scope>
    <source>
        <strain evidence="1 2">M2T3</strain>
    </source>
</reference>
<dbReference type="Proteomes" id="UP000521017">
    <property type="component" value="Unassembled WGS sequence"/>
</dbReference>
<sequence>MNCILKYQGTSEPDMQEIDAFLEAHHVQVLDNSLWPETTLLELDDSGLENLKAVLGEEWVIYPEKLYQVPSPRKTIKKYHR</sequence>
<evidence type="ECO:0000313" key="1">
    <source>
        <dbReference type="EMBL" id="MBB6498695.1"/>
    </source>
</evidence>
<dbReference type="AlphaFoldDB" id="A0A7X0MIM3"/>
<comment type="caution">
    <text evidence="1">The sequence shown here is derived from an EMBL/GenBank/DDBJ whole genome shotgun (WGS) entry which is preliminary data.</text>
</comment>
<dbReference type="EMBL" id="JACHCC010000002">
    <property type="protein sequence ID" value="MBB6498695.1"/>
    <property type="molecule type" value="Genomic_DNA"/>
</dbReference>
<accession>A0A7X0MIM3</accession>
<dbReference type="RefSeq" id="WP_184623056.1">
    <property type="nucleotide sequence ID" value="NZ_JACHCC010000002.1"/>
</dbReference>